<feature type="chain" id="PRO_5007285691" evidence="2">
    <location>
        <begin position="22"/>
        <end position="309"/>
    </location>
</feature>
<dbReference type="EMBL" id="GEDV01007669">
    <property type="protein sequence ID" value="JAP80888.1"/>
    <property type="molecule type" value="Transcribed_RNA"/>
</dbReference>
<evidence type="ECO:0000256" key="1">
    <source>
        <dbReference type="SAM" id="MobiDB-lite"/>
    </source>
</evidence>
<organism evidence="4">
    <name type="scientific">Rhipicephalus appendiculatus</name>
    <name type="common">Brown ear tick</name>
    <dbReference type="NCBI Taxonomy" id="34631"/>
    <lineage>
        <taxon>Eukaryota</taxon>
        <taxon>Metazoa</taxon>
        <taxon>Ecdysozoa</taxon>
        <taxon>Arthropoda</taxon>
        <taxon>Chelicerata</taxon>
        <taxon>Arachnida</taxon>
        <taxon>Acari</taxon>
        <taxon>Parasitiformes</taxon>
        <taxon>Ixodida</taxon>
        <taxon>Ixodoidea</taxon>
        <taxon>Ixodidae</taxon>
        <taxon>Rhipicephalinae</taxon>
        <taxon>Rhipicephalus</taxon>
        <taxon>Rhipicephalus</taxon>
    </lineage>
</organism>
<accession>A0A131YQM0</accession>
<feature type="signal peptide" evidence="2">
    <location>
        <begin position="1"/>
        <end position="21"/>
    </location>
</feature>
<protein>
    <submittedName>
        <fullName evidence="4">TIL domain containing protein</fullName>
    </submittedName>
</protein>
<dbReference type="Pfam" id="PF01826">
    <property type="entry name" value="TIL"/>
    <property type="match status" value="1"/>
</dbReference>
<proteinExistence type="predicted"/>
<evidence type="ECO:0000313" key="4">
    <source>
        <dbReference type="EMBL" id="JAP80888.1"/>
    </source>
</evidence>
<reference evidence="4" key="1">
    <citation type="journal article" date="2016" name="Ticks Tick Borne Dis.">
        <title>De novo assembly and annotation of the salivary gland transcriptome of Rhipicephalus appendiculatus male and female ticks during blood feeding.</title>
        <authorList>
            <person name="de Castro M.H."/>
            <person name="de Klerk D."/>
            <person name="Pienaar R."/>
            <person name="Latif A.A."/>
            <person name="Rees D.J."/>
            <person name="Mans B.J."/>
        </authorList>
    </citation>
    <scope>NUCLEOTIDE SEQUENCE</scope>
    <source>
        <tissue evidence="4">Salivary glands</tissue>
    </source>
</reference>
<evidence type="ECO:0000256" key="2">
    <source>
        <dbReference type="SAM" id="SignalP"/>
    </source>
</evidence>
<dbReference type="AlphaFoldDB" id="A0A131YQM0"/>
<sequence>MAKIISLSLLTLCALLLPTYGQEAQLQSAGLKTGNAGAGSPGSGLNWLPGPGLGRRCQRRREVLKRCVSSTCGEYKCSDLYRFRERICTADCRTGCFCAWPFFRNNDGRCVHFWQCYSYRRPRWPAVRPSGGFDQGAVAYPGVSGSASLPGSSGGAGYGPQPGSDQGAGPSVGGWPSVPGLMPGGAGSNVNVVPSAGWSSGVGQYPGAWGGAAFPQYPGVLSSGFGNGVSGGTNGGLGAVNGGVGSGSGGFGVGSGNFGVGGGSLGGSSGVFGSGPGLGGSTSGGFGSITGSGGFGSGNAGATNVKAQG</sequence>
<name>A0A131YQM0_RHIAP</name>
<dbReference type="SUPFAM" id="SSF57567">
    <property type="entry name" value="Serine protease inhibitors"/>
    <property type="match status" value="1"/>
</dbReference>
<dbReference type="InterPro" id="IPR002919">
    <property type="entry name" value="TIL_dom"/>
</dbReference>
<dbReference type="Gene3D" id="2.10.25.10">
    <property type="entry name" value="Laminin"/>
    <property type="match status" value="1"/>
</dbReference>
<keyword evidence="2" id="KW-0732">Signal</keyword>
<feature type="region of interest" description="Disordered" evidence="1">
    <location>
        <begin position="151"/>
        <end position="180"/>
    </location>
</feature>
<feature type="domain" description="TIL" evidence="3">
    <location>
        <begin position="60"/>
        <end position="116"/>
    </location>
</feature>
<feature type="compositionally biased region" description="Low complexity" evidence="1">
    <location>
        <begin position="161"/>
        <end position="180"/>
    </location>
</feature>
<dbReference type="CDD" id="cd19941">
    <property type="entry name" value="TIL"/>
    <property type="match status" value="1"/>
</dbReference>
<evidence type="ECO:0000259" key="3">
    <source>
        <dbReference type="Pfam" id="PF01826"/>
    </source>
</evidence>
<dbReference type="InterPro" id="IPR036084">
    <property type="entry name" value="Ser_inhib-like_sf"/>
</dbReference>